<dbReference type="SUPFAM" id="SSF51366">
    <property type="entry name" value="Ribulose-phoshate binding barrel"/>
    <property type="match status" value="1"/>
</dbReference>
<dbReference type="Proteomes" id="UP001242045">
    <property type="component" value="Unassembled WGS sequence"/>
</dbReference>
<dbReference type="InterPro" id="IPR011060">
    <property type="entry name" value="RibuloseP-bd_barrel"/>
</dbReference>
<feature type="domain" description="Indole-3-glycerol phosphate synthase" evidence="9">
    <location>
        <begin position="5"/>
        <end position="263"/>
    </location>
</feature>
<accession>A0AAW8D9S2</accession>
<dbReference type="PROSITE" id="PS00614">
    <property type="entry name" value="IGPS"/>
    <property type="match status" value="1"/>
</dbReference>
<sequence>MSDILDKIVAVKRQEVATALKRAPLEAVRFDAESRVLTRDFEAALRAKIAAGQAAVIAEVKKASPSKGVLREDFIPADIAQSYAEGDGKVSAACLSVLTDKQFFQGGVDYLKQARASCDLPVLRKDFIIDAYQVYESRAMGADAILLIAACLDDAQMKDYEAIARGLGMAVLVEVHDAAELDRALKLKTPLIGVNNRNLRNFEVSIQATIDLLPKLPADRLPVTESGIGTREDVATLRAAGVNAFLVGEAFMRAKEPGEALAALFE</sequence>
<dbReference type="NCBIfam" id="NF001377">
    <property type="entry name" value="PRK00278.2-4"/>
    <property type="match status" value="1"/>
</dbReference>
<dbReference type="InterPro" id="IPR045186">
    <property type="entry name" value="Indole-3-glycerol_P_synth"/>
</dbReference>
<dbReference type="PANTHER" id="PTHR22854">
    <property type="entry name" value="TRYPTOPHAN BIOSYNTHESIS PROTEIN"/>
    <property type="match status" value="1"/>
</dbReference>
<comment type="pathway">
    <text evidence="2 8">Amino-acid biosynthesis; L-tryptophan biosynthesis; L-tryptophan from chorismate: step 4/5.</text>
</comment>
<organism evidence="10 11">
    <name type="scientific">Variovorax boronicumulans</name>
    <dbReference type="NCBI Taxonomy" id="436515"/>
    <lineage>
        <taxon>Bacteria</taxon>
        <taxon>Pseudomonadati</taxon>
        <taxon>Pseudomonadota</taxon>
        <taxon>Betaproteobacteria</taxon>
        <taxon>Burkholderiales</taxon>
        <taxon>Comamonadaceae</taxon>
        <taxon>Variovorax</taxon>
    </lineage>
</organism>
<evidence type="ECO:0000256" key="6">
    <source>
        <dbReference type="ARBA" id="ARBA00023141"/>
    </source>
</evidence>
<dbReference type="FunFam" id="3.20.20.70:FF:000024">
    <property type="entry name" value="Indole-3-glycerol phosphate synthase"/>
    <property type="match status" value="1"/>
</dbReference>
<dbReference type="GO" id="GO:0000162">
    <property type="term" value="P:L-tryptophan biosynthetic process"/>
    <property type="evidence" value="ECO:0007669"/>
    <property type="project" value="UniProtKB-UniRule"/>
</dbReference>
<evidence type="ECO:0000313" key="11">
    <source>
        <dbReference type="Proteomes" id="UP001242045"/>
    </source>
</evidence>
<dbReference type="Pfam" id="PF00218">
    <property type="entry name" value="IGPS"/>
    <property type="match status" value="1"/>
</dbReference>
<dbReference type="InterPro" id="IPR013785">
    <property type="entry name" value="Aldolase_TIM"/>
</dbReference>
<dbReference type="GO" id="GO:0004425">
    <property type="term" value="F:indole-3-glycerol-phosphate synthase activity"/>
    <property type="evidence" value="ECO:0007669"/>
    <property type="project" value="UniProtKB-UniRule"/>
</dbReference>
<evidence type="ECO:0000259" key="9">
    <source>
        <dbReference type="Pfam" id="PF00218"/>
    </source>
</evidence>
<dbReference type="EMBL" id="JAUSRD010000020">
    <property type="protein sequence ID" value="MDP9896682.1"/>
    <property type="molecule type" value="Genomic_DNA"/>
</dbReference>
<dbReference type="EC" id="4.1.1.48" evidence="8"/>
<proteinExistence type="inferred from homology"/>
<comment type="similarity">
    <text evidence="8">Belongs to the TrpC family.</text>
</comment>
<keyword evidence="4 8" id="KW-0210">Decarboxylase</keyword>
<dbReference type="PANTHER" id="PTHR22854:SF2">
    <property type="entry name" value="INDOLE-3-GLYCEROL-PHOSPHATE SYNTHASE"/>
    <property type="match status" value="1"/>
</dbReference>
<evidence type="ECO:0000256" key="1">
    <source>
        <dbReference type="ARBA" id="ARBA00001633"/>
    </source>
</evidence>
<dbReference type="Gene3D" id="3.20.20.70">
    <property type="entry name" value="Aldolase class I"/>
    <property type="match status" value="1"/>
</dbReference>
<evidence type="ECO:0000256" key="8">
    <source>
        <dbReference type="HAMAP-Rule" id="MF_00134"/>
    </source>
</evidence>
<dbReference type="InterPro" id="IPR001468">
    <property type="entry name" value="Indole-3-GlycerolPSynthase_CS"/>
</dbReference>
<evidence type="ECO:0000256" key="3">
    <source>
        <dbReference type="ARBA" id="ARBA00022605"/>
    </source>
</evidence>
<evidence type="ECO:0000256" key="2">
    <source>
        <dbReference type="ARBA" id="ARBA00004696"/>
    </source>
</evidence>
<dbReference type="HAMAP" id="MF_00134_B">
    <property type="entry name" value="IGPS_B"/>
    <property type="match status" value="1"/>
</dbReference>
<keyword evidence="6 8" id="KW-0057">Aromatic amino acid biosynthesis</keyword>
<evidence type="ECO:0000256" key="7">
    <source>
        <dbReference type="ARBA" id="ARBA00023239"/>
    </source>
</evidence>
<dbReference type="AlphaFoldDB" id="A0AAW8D9S2"/>
<protein>
    <recommendedName>
        <fullName evidence="8">Indole-3-glycerol phosphate synthase</fullName>
        <shortName evidence="8">IGPS</shortName>
        <ecNumber evidence="8">4.1.1.48</ecNumber>
    </recommendedName>
</protein>
<dbReference type="NCBIfam" id="NF001373">
    <property type="entry name" value="PRK00278.1-6"/>
    <property type="match status" value="1"/>
</dbReference>
<comment type="catalytic activity">
    <reaction evidence="1 8">
        <text>1-(2-carboxyphenylamino)-1-deoxy-D-ribulose 5-phosphate + H(+) = (1S,2R)-1-C-(indol-3-yl)glycerol 3-phosphate + CO2 + H2O</text>
        <dbReference type="Rhea" id="RHEA:23476"/>
        <dbReference type="ChEBI" id="CHEBI:15377"/>
        <dbReference type="ChEBI" id="CHEBI:15378"/>
        <dbReference type="ChEBI" id="CHEBI:16526"/>
        <dbReference type="ChEBI" id="CHEBI:58613"/>
        <dbReference type="ChEBI" id="CHEBI:58866"/>
        <dbReference type="EC" id="4.1.1.48"/>
    </reaction>
</comment>
<evidence type="ECO:0000313" key="10">
    <source>
        <dbReference type="EMBL" id="MDP9896682.1"/>
    </source>
</evidence>
<dbReference type="CDD" id="cd00331">
    <property type="entry name" value="IGPS"/>
    <property type="match status" value="1"/>
</dbReference>
<name>A0AAW8D9S2_9BURK</name>
<dbReference type="GO" id="GO:0004640">
    <property type="term" value="F:phosphoribosylanthranilate isomerase activity"/>
    <property type="evidence" value="ECO:0007669"/>
    <property type="project" value="TreeGrafter"/>
</dbReference>
<evidence type="ECO:0000256" key="4">
    <source>
        <dbReference type="ARBA" id="ARBA00022793"/>
    </source>
</evidence>
<keyword evidence="5 8" id="KW-0822">Tryptophan biosynthesis</keyword>
<keyword evidence="7 8" id="KW-0456">Lyase</keyword>
<dbReference type="InterPro" id="IPR013798">
    <property type="entry name" value="Indole-3-glycerol_P_synth_dom"/>
</dbReference>
<reference evidence="10" key="1">
    <citation type="submission" date="2023-07" db="EMBL/GenBank/DDBJ databases">
        <title>Sorghum-associated microbial communities from plants grown in Nebraska, USA.</title>
        <authorList>
            <person name="Schachtman D."/>
        </authorList>
    </citation>
    <scope>NUCLEOTIDE SEQUENCE</scope>
    <source>
        <strain evidence="10">DS3754</strain>
    </source>
</reference>
<evidence type="ECO:0000256" key="5">
    <source>
        <dbReference type="ARBA" id="ARBA00022822"/>
    </source>
</evidence>
<gene>
    <name evidence="8" type="primary">trpC</name>
    <name evidence="10" type="ORF">J2W31_005818</name>
</gene>
<dbReference type="RefSeq" id="WP_307512410.1">
    <property type="nucleotide sequence ID" value="NZ_JAUSRD010000020.1"/>
</dbReference>
<comment type="caution">
    <text evidence="10">The sequence shown here is derived from an EMBL/GenBank/DDBJ whole genome shotgun (WGS) entry which is preliminary data.</text>
</comment>
<keyword evidence="3 8" id="KW-0028">Amino-acid biosynthesis</keyword>